<accession>A0ACC0Z5P5</accession>
<organism evidence="1 2">
    <name type="scientific">Pistacia integerrima</name>
    <dbReference type="NCBI Taxonomy" id="434235"/>
    <lineage>
        <taxon>Eukaryota</taxon>
        <taxon>Viridiplantae</taxon>
        <taxon>Streptophyta</taxon>
        <taxon>Embryophyta</taxon>
        <taxon>Tracheophyta</taxon>
        <taxon>Spermatophyta</taxon>
        <taxon>Magnoliopsida</taxon>
        <taxon>eudicotyledons</taxon>
        <taxon>Gunneridae</taxon>
        <taxon>Pentapetalae</taxon>
        <taxon>rosids</taxon>
        <taxon>malvids</taxon>
        <taxon>Sapindales</taxon>
        <taxon>Anacardiaceae</taxon>
        <taxon>Pistacia</taxon>
    </lineage>
</organism>
<proteinExistence type="predicted"/>
<evidence type="ECO:0000313" key="1">
    <source>
        <dbReference type="EMBL" id="KAJ0045253.1"/>
    </source>
</evidence>
<protein>
    <submittedName>
        <fullName evidence="1">Uncharacterized protein</fullName>
    </submittedName>
</protein>
<gene>
    <name evidence="1" type="ORF">Pint_04213</name>
</gene>
<keyword evidence="2" id="KW-1185">Reference proteome</keyword>
<dbReference type="Proteomes" id="UP001163603">
    <property type="component" value="Chromosome 3"/>
</dbReference>
<sequence length="115" mass="13243">MSDRDRNWDFHLRTISNSSRDSNLATDPAADSSLLYSVKKLYELCKEEKNEDLVARVYPHINKLFQRSVASLSQSRTSNGLLLLAILQFFLDFGEIVLHDADLSLRTFFRSCLSR</sequence>
<dbReference type="EMBL" id="CM047738">
    <property type="protein sequence ID" value="KAJ0045253.1"/>
    <property type="molecule type" value="Genomic_DNA"/>
</dbReference>
<name>A0ACC0Z5P5_9ROSI</name>
<evidence type="ECO:0000313" key="2">
    <source>
        <dbReference type="Proteomes" id="UP001163603"/>
    </source>
</evidence>
<comment type="caution">
    <text evidence="1">The sequence shown here is derived from an EMBL/GenBank/DDBJ whole genome shotgun (WGS) entry which is preliminary data.</text>
</comment>
<reference evidence="2" key="1">
    <citation type="journal article" date="2023" name="G3 (Bethesda)">
        <title>Genome assembly and association tests identify interacting loci associated with vigor, precocity, and sex in interspecific pistachio rootstocks.</title>
        <authorList>
            <person name="Palmer W."/>
            <person name="Jacygrad E."/>
            <person name="Sagayaradj S."/>
            <person name="Cavanaugh K."/>
            <person name="Han R."/>
            <person name="Bertier L."/>
            <person name="Beede B."/>
            <person name="Kafkas S."/>
            <person name="Golino D."/>
            <person name="Preece J."/>
            <person name="Michelmore R."/>
        </authorList>
    </citation>
    <scope>NUCLEOTIDE SEQUENCE [LARGE SCALE GENOMIC DNA]</scope>
</reference>